<reference evidence="2" key="1">
    <citation type="journal article" date="2017" name="Genome Biol.">
        <title>Comparative genomics reveals high biological diversity and specific adaptations in the industrially and medically important fungal genus Aspergillus.</title>
        <authorList>
            <person name="de Vries R.P."/>
            <person name="Riley R."/>
            <person name="Wiebenga A."/>
            <person name="Aguilar-Osorio G."/>
            <person name="Amillis S."/>
            <person name="Uchima C.A."/>
            <person name="Anderluh G."/>
            <person name="Asadollahi M."/>
            <person name="Askin M."/>
            <person name="Barry K."/>
            <person name="Battaglia E."/>
            <person name="Bayram O."/>
            <person name="Benocci T."/>
            <person name="Braus-Stromeyer S.A."/>
            <person name="Caldana C."/>
            <person name="Canovas D."/>
            <person name="Cerqueira G.C."/>
            <person name="Chen F."/>
            <person name="Chen W."/>
            <person name="Choi C."/>
            <person name="Clum A."/>
            <person name="Dos Santos R.A."/>
            <person name="Damasio A.R."/>
            <person name="Diallinas G."/>
            <person name="Emri T."/>
            <person name="Fekete E."/>
            <person name="Flipphi M."/>
            <person name="Freyberg S."/>
            <person name="Gallo A."/>
            <person name="Gournas C."/>
            <person name="Habgood R."/>
            <person name="Hainaut M."/>
            <person name="Harispe M.L."/>
            <person name="Henrissat B."/>
            <person name="Hilden K.S."/>
            <person name="Hope R."/>
            <person name="Hossain A."/>
            <person name="Karabika E."/>
            <person name="Karaffa L."/>
            <person name="Karanyi Z."/>
            <person name="Krasevec N."/>
            <person name="Kuo A."/>
            <person name="Kusch H."/>
            <person name="LaButti K."/>
            <person name="Lagendijk E.L."/>
            <person name="Lapidus A."/>
            <person name="Levasseur A."/>
            <person name="Lindquist E."/>
            <person name="Lipzen A."/>
            <person name="Logrieco A.F."/>
            <person name="MacCabe A."/>
            <person name="Maekelae M.R."/>
            <person name="Malavazi I."/>
            <person name="Melin P."/>
            <person name="Meyer V."/>
            <person name="Mielnichuk N."/>
            <person name="Miskei M."/>
            <person name="Molnar A.P."/>
            <person name="Mule G."/>
            <person name="Ngan C.Y."/>
            <person name="Orejas M."/>
            <person name="Orosz E."/>
            <person name="Ouedraogo J.P."/>
            <person name="Overkamp K.M."/>
            <person name="Park H.-S."/>
            <person name="Perrone G."/>
            <person name="Piumi F."/>
            <person name="Punt P.J."/>
            <person name="Ram A.F."/>
            <person name="Ramon A."/>
            <person name="Rauscher S."/>
            <person name="Record E."/>
            <person name="Riano-Pachon D.M."/>
            <person name="Robert V."/>
            <person name="Roehrig J."/>
            <person name="Ruller R."/>
            <person name="Salamov A."/>
            <person name="Salih N.S."/>
            <person name="Samson R.A."/>
            <person name="Sandor E."/>
            <person name="Sanguinetti M."/>
            <person name="Schuetze T."/>
            <person name="Sepcic K."/>
            <person name="Shelest E."/>
            <person name="Sherlock G."/>
            <person name="Sophianopoulou V."/>
            <person name="Squina F.M."/>
            <person name="Sun H."/>
            <person name="Susca A."/>
            <person name="Todd R.B."/>
            <person name="Tsang A."/>
            <person name="Unkles S.E."/>
            <person name="van de Wiele N."/>
            <person name="van Rossen-Uffink D."/>
            <person name="Oliveira J.V."/>
            <person name="Vesth T.C."/>
            <person name="Visser J."/>
            <person name="Yu J.-H."/>
            <person name="Zhou M."/>
            <person name="Andersen M.R."/>
            <person name="Archer D.B."/>
            <person name="Baker S.E."/>
            <person name="Benoit I."/>
            <person name="Brakhage A.A."/>
            <person name="Braus G.H."/>
            <person name="Fischer R."/>
            <person name="Frisvad J.C."/>
            <person name="Goldman G.H."/>
            <person name="Houbraken J."/>
            <person name="Oakley B."/>
            <person name="Pocsi I."/>
            <person name="Scazzocchio C."/>
            <person name="Seiboth B."/>
            <person name="vanKuyk P.A."/>
            <person name="Wortman J."/>
            <person name="Dyer P.S."/>
            <person name="Grigoriev I.V."/>
        </authorList>
    </citation>
    <scope>NUCLEOTIDE SEQUENCE [LARGE SCALE GENOMIC DNA]</scope>
    <source>
        <strain evidence="2">CBS 516.65</strain>
    </source>
</reference>
<keyword evidence="2" id="KW-1185">Reference proteome</keyword>
<protein>
    <submittedName>
        <fullName evidence="1">Uncharacterized protein</fullName>
    </submittedName>
</protein>
<name>A0A1L9VRH7_ASPGL</name>
<evidence type="ECO:0000313" key="1">
    <source>
        <dbReference type="EMBL" id="OJJ86512.1"/>
    </source>
</evidence>
<dbReference type="GeneID" id="34462266"/>
<dbReference type="AlphaFoldDB" id="A0A1L9VRH7"/>
<dbReference type="RefSeq" id="XP_022403201.1">
    <property type="nucleotide sequence ID" value="XM_022546005.1"/>
</dbReference>
<sequence length="136" mass="15709">MIEFWLEIGRSFFVVKHSLFLFFPSVRTLYSSDAPSSLLENPTVLRAFTRFEHHSSVFSDLYKLTVIGRDVCLSGADDDPVDFSLLFWLTRLENPLRKFFFSLKHHFSRAANKNGKKNKFSFNGPPITFVPINGLE</sequence>
<dbReference type="Proteomes" id="UP000184300">
    <property type="component" value="Unassembled WGS sequence"/>
</dbReference>
<organism evidence="1 2">
    <name type="scientific">Aspergillus glaucus CBS 516.65</name>
    <dbReference type="NCBI Taxonomy" id="1160497"/>
    <lineage>
        <taxon>Eukaryota</taxon>
        <taxon>Fungi</taxon>
        <taxon>Dikarya</taxon>
        <taxon>Ascomycota</taxon>
        <taxon>Pezizomycotina</taxon>
        <taxon>Eurotiomycetes</taxon>
        <taxon>Eurotiomycetidae</taxon>
        <taxon>Eurotiales</taxon>
        <taxon>Aspergillaceae</taxon>
        <taxon>Aspergillus</taxon>
        <taxon>Aspergillus subgen. Aspergillus</taxon>
    </lineage>
</organism>
<dbReference type="VEuPathDB" id="FungiDB:ASPGLDRAFT_44317"/>
<dbReference type="EMBL" id="KV878892">
    <property type="protein sequence ID" value="OJJ86512.1"/>
    <property type="molecule type" value="Genomic_DNA"/>
</dbReference>
<evidence type="ECO:0000313" key="2">
    <source>
        <dbReference type="Proteomes" id="UP000184300"/>
    </source>
</evidence>
<proteinExistence type="predicted"/>
<accession>A0A1L9VRH7</accession>
<gene>
    <name evidence="1" type="ORF">ASPGLDRAFT_44317</name>
</gene>